<evidence type="ECO:0000313" key="1">
    <source>
        <dbReference type="EMBL" id="KAL2524703.1"/>
    </source>
</evidence>
<accession>A0ABD1UJP1</accession>
<sequence length="140" mass="16046">MAGMCYGFNIGETGTTAPVEPSSKSARRRRMELHQFKFVPNDAAVTPLLENGKKKRRKLQAVVPVSPPRECTNAINHYCGVNETGQGNRLSGKEDRETRLSRRGNCPSLFLEIALRCCRKQWGKSPPNPWFRDHETWWFR</sequence>
<dbReference type="EMBL" id="JBFOLK010000003">
    <property type="protein sequence ID" value="KAL2524703.1"/>
    <property type="molecule type" value="Genomic_DNA"/>
</dbReference>
<protein>
    <submittedName>
        <fullName evidence="1">Protein-serine/threonine phosphatase</fullName>
    </submittedName>
</protein>
<dbReference type="Proteomes" id="UP001604336">
    <property type="component" value="Unassembled WGS sequence"/>
</dbReference>
<gene>
    <name evidence="1" type="ORF">Adt_09757</name>
</gene>
<proteinExistence type="predicted"/>
<evidence type="ECO:0000313" key="2">
    <source>
        <dbReference type="Proteomes" id="UP001604336"/>
    </source>
</evidence>
<reference evidence="2" key="1">
    <citation type="submission" date="2024-07" db="EMBL/GenBank/DDBJ databases">
        <title>Two chromosome-level genome assemblies of Korean endemic species Abeliophyllum distichum and Forsythia ovata (Oleaceae).</title>
        <authorList>
            <person name="Jang H."/>
        </authorList>
    </citation>
    <scope>NUCLEOTIDE SEQUENCE [LARGE SCALE GENOMIC DNA]</scope>
</reference>
<dbReference type="AlphaFoldDB" id="A0ABD1UJP1"/>
<keyword evidence="2" id="KW-1185">Reference proteome</keyword>
<organism evidence="1 2">
    <name type="scientific">Abeliophyllum distichum</name>
    <dbReference type="NCBI Taxonomy" id="126358"/>
    <lineage>
        <taxon>Eukaryota</taxon>
        <taxon>Viridiplantae</taxon>
        <taxon>Streptophyta</taxon>
        <taxon>Embryophyta</taxon>
        <taxon>Tracheophyta</taxon>
        <taxon>Spermatophyta</taxon>
        <taxon>Magnoliopsida</taxon>
        <taxon>eudicotyledons</taxon>
        <taxon>Gunneridae</taxon>
        <taxon>Pentapetalae</taxon>
        <taxon>asterids</taxon>
        <taxon>lamiids</taxon>
        <taxon>Lamiales</taxon>
        <taxon>Oleaceae</taxon>
        <taxon>Forsythieae</taxon>
        <taxon>Abeliophyllum</taxon>
    </lineage>
</organism>
<comment type="caution">
    <text evidence="1">The sequence shown here is derived from an EMBL/GenBank/DDBJ whole genome shotgun (WGS) entry which is preliminary data.</text>
</comment>
<name>A0ABD1UJP1_9LAMI</name>